<gene>
    <name evidence="1" type="ORF">GCM10010911_71330</name>
</gene>
<keyword evidence="2" id="KW-1185">Reference proteome</keyword>
<proteinExistence type="predicted"/>
<sequence>MKVGGACITAGPLKDKNSVNQYEKMELSKEWELVKAAKPRFPGMQYLEAIRGVFGNDTMP</sequence>
<dbReference type="EMBL" id="BMHP01000018">
    <property type="protein sequence ID" value="GGE02063.1"/>
    <property type="molecule type" value="Genomic_DNA"/>
</dbReference>
<dbReference type="AlphaFoldDB" id="A0A917E4D6"/>
<evidence type="ECO:0000313" key="2">
    <source>
        <dbReference type="Proteomes" id="UP000612456"/>
    </source>
</evidence>
<comment type="caution">
    <text evidence="1">The sequence shown here is derived from an EMBL/GenBank/DDBJ whole genome shotgun (WGS) entry which is preliminary data.</text>
</comment>
<evidence type="ECO:0000313" key="1">
    <source>
        <dbReference type="EMBL" id="GGE02063.1"/>
    </source>
</evidence>
<reference evidence="1" key="1">
    <citation type="journal article" date="2014" name="Int. J. Syst. Evol. Microbiol.">
        <title>Complete genome sequence of Corynebacterium casei LMG S-19264T (=DSM 44701T), isolated from a smear-ripened cheese.</title>
        <authorList>
            <consortium name="US DOE Joint Genome Institute (JGI-PGF)"/>
            <person name="Walter F."/>
            <person name="Albersmeier A."/>
            <person name="Kalinowski J."/>
            <person name="Ruckert C."/>
        </authorList>
    </citation>
    <scope>NUCLEOTIDE SEQUENCE</scope>
    <source>
        <strain evidence="1">CGMCC 1.15178</strain>
    </source>
</reference>
<dbReference type="Proteomes" id="UP000612456">
    <property type="component" value="Unassembled WGS sequence"/>
</dbReference>
<name>A0A917E4D6_9BACL</name>
<accession>A0A917E4D6</accession>
<protein>
    <submittedName>
        <fullName evidence="1">Uncharacterized protein</fullName>
    </submittedName>
</protein>
<reference evidence="1" key="2">
    <citation type="submission" date="2020-09" db="EMBL/GenBank/DDBJ databases">
        <authorList>
            <person name="Sun Q."/>
            <person name="Zhou Y."/>
        </authorList>
    </citation>
    <scope>NUCLEOTIDE SEQUENCE</scope>
    <source>
        <strain evidence="1">CGMCC 1.15178</strain>
    </source>
</reference>
<organism evidence="1 2">
    <name type="scientific">Paenibacillus nasutitermitis</name>
    <dbReference type="NCBI Taxonomy" id="1652958"/>
    <lineage>
        <taxon>Bacteria</taxon>
        <taxon>Bacillati</taxon>
        <taxon>Bacillota</taxon>
        <taxon>Bacilli</taxon>
        <taxon>Bacillales</taxon>
        <taxon>Paenibacillaceae</taxon>
        <taxon>Paenibacillus</taxon>
    </lineage>
</organism>